<evidence type="ECO:0008006" key="3">
    <source>
        <dbReference type="Google" id="ProtNLM"/>
    </source>
</evidence>
<sequence length="149" mass="16259">MRGHVTNEFDVVGASADEIWAVYGDKNLPNYVSGLQPGLFELLEIVEGDGGVGIPGPREWKEKFTTIDDGRMVKQVQQIEGGFLGIGFTLHEITFEILPKDKDSCIIKSTVKVDIDSQSEANAAAITVDSMYGMARAITKLVLNNKAKQ</sequence>
<proteinExistence type="predicted"/>
<dbReference type="AlphaFoldDB" id="A0AA42B3E5"/>
<dbReference type="InterPro" id="IPR023393">
    <property type="entry name" value="START-like_dom_sf"/>
</dbReference>
<dbReference type="EMBL" id="JAJJMA010318545">
    <property type="protein sequence ID" value="MCL7049649.1"/>
    <property type="molecule type" value="Genomic_DNA"/>
</dbReference>
<reference evidence="1" key="1">
    <citation type="submission" date="2022-03" db="EMBL/GenBank/DDBJ databases">
        <title>A functionally conserved STORR gene fusion in Papaver species that diverged 16.8 million years ago.</title>
        <authorList>
            <person name="Catania T."/>
        </authorList>
    </citation>
    <scope>NUCLEOTIDE SEQUENCE</scope>
    <source>
        <strain evidence="1">S-191538</strain>
    </source>
</reference>
<organism evidence="1 2">
    <name type="scientific">Papaver nudicaule</name>
    <name type="common">Iceland poppy</name>
    <dbReference type="NCBI Taxonomy" id="74823"/>
    <lineage>
        <taxon>Eukaryota</taxon>
        <taxon>Viridiplantae</taxon>
        <taxon>Streptophyta</taxon>
        <taxon>Embryophyta</taxon>
        <taxon>Tracheophyta</taxon>
        <taxon>Spermatophyta</taxon>
        <taxon>Magnoliopsida</taxon>
        <taxon>Ranunculales</taxon>
        <taxon>Papaveraceae</taxon>
        <taxon>Papaveroideae</taxon>
        <taxon>Papaver</taxon>
    </lineage>
</organism>
<evidence type="ECO:0000313" key="2">
    <source>
        <dbReference type="Proteomes" id="UP001177140"/>
    </source>
</evidence>
<keyword evidence="2" id="KW-1185">Reference proteome</keyword>
<protein>
    <recommendedName>
        <fullName evidence="3">Bet v I/Major latex protein domain-containing protein</fullName>
    </recommendedName>
</protein>
<name>A0AA42B3E5_PAPNU</name>
<gene>
    <name evidence="1" type="ORF">MKW94_005948</name>
</gene>
<dbReference type="Proteomes" id="UP001177140">
    <property type="component" value="Unassembled WGS sequence"/>
</dbReference>
<evidence type="ECO:0000313" key="1">
    <source>
        <dbReference type="EMBL" id="MCL7049649.1"/>
    </source>
</evidence>
<comment type="caution">
    <text evidence="1">The sequence shown here is derived from an EMBL/GenBank/DDBJ whole genome shotgun (WGS) entry which is preliminary data.</text>
</comment>
<dbReference type="SUPFAM" id="SSF55961">
    <property type="entry name" value="Bet v1-like"/>
    <property type="match status" value="1"/>
</dbReference>
<accession>A0AA42B3E5</accession>
<dbReference type="Gene3D" id="3.30.530.20">
    <property type="match status" value="1"/>
</dbReference>